<dbReference type="InterPro" id="IPR001584">
    <property type="entry name" value="Integrase_cat-core"/>
</dbReference>
<dbReference type="EMBL" id="CP047593">
    <property type="protein sequence ID" value="QHI68692.1"/>
    <property type="molecule type" value="Genomic_DNA"/>
</dbReference>
<dbReference type="KEGG" id="taer:GT409_04270"/>
<dbReference type="AlphaFoldDB" id="A0A6P1M3L8"/>
<feature type="domain" description="Integrase catalytic" evidence="1">
    <location>
        <begin position="213"/>
        <end position="374"/>
    </location>
</feature>
<dbReference type="RefSeq" id="WP_160627263.1">
    <property type="nucleotide sequence ID" value="NZ_CP047593.1"/>
</dbReference>
<dbReference type="Pfam" id="PF00665">
    <property type="entry name" value="rve"/>
    <property type="match status" value="1"/>
</dbReference>
<dbReference type="GO" id="GO:0004803">
    <property type="term" value="F:transposase activity"/>
    <property type="evidence" value="ECO:0007669"/>
    <property type="project" value="InterPro"/>
</dbReference>
<protein>
    <submittedName>
        <fullName evidence="2">IS3 family transposase</fullName>
    </submittedName>
</protein>
<dbReference type="GO" id="GO:0006313">
    <property type="term" value="P:DNA transposition"/>
    <property type="evidence" value="ECO:0007669"/>
    <property type="project" value="InterPro"/>
</dbReference>
<evidence type="ECO:0000313" key="3">
    <source>
        <dbReference type="EMBL" id="QHI68733.1"/>
    </source>
</evidence>
<sequence length="378" mass="44215">MKKQRRKHTAEFKARVALEAVKGLETINEIAAKYELHPVQVGNWKKELLERVPEVFERKNAAPDKEVEQEKARLERKVGQLSMEVDWLGKKVRTAGDSRQRAQLVSKESKISIRRQCKLLGIPRSLIYYLPMGESEENLRIMKEIDELHMEDASAGARRIRDYLRRRGWPKISRGRVKRLMMLMGIEAVYPRKRTTIPGGPTGIYPYRLQGLKIDRPNQVWSADITYIPMARGFMYLFAIIDWHSRKVLAWELSNTLDTAFCVRTLNRAVERTGTPPEIFNTDQGCQFTSDEWIRRLKELDVIISMDGKGRWLDNVVIERFWRSLKYEDIYLRSYENGWVLERGIEAYIMRYNLQRPHQSLEGATPEEVYEGVVKLAA</sequence>
<dbReference type="NCBIfam" id="NF033516">
    <property type="entry name" value="transpos_IS3"/>
    <property type="match status" value="1"/>
</dbReference>
<dbReference type="Gene3D" id="3.30.420.10">
    <property type="entry name" value="Ribonuclease H-like superfamily/Ribonuclease H"/>
    <property type="match status" value="1"/>
</dbReference>
<evidence type="ECO:0000313" key="4">
    <source>
        <dbReference type="Proteomes" id="UP000464954"/>
    </source>
</evidence>
<organism evidence="2 4">
    <name type="scientific">Tichowtungia aerotolerans</name>
    <dbReference type="NCBI Taxonomy" id="2697043"/>
    <lineage>
        <taxon>Bacteria</taxon>
        <taxon>Pseudomonadati</taxon>
        <taxon>Kiritimatiellota</taxon>
        <taxon>Tichowtungiia</taxon>
        <taxon>Tichowtungiales</taxon>
        <taxon>Tichowtungiaceae</taxon>
        <taxon>Tichowtungia</taxon>
    </lineage>
</organism>
<dbReference type="PANTHER" id="PTHR46889:SF4">
    <property type="entry name" value="TRANSPOSASE INSO FOR INSERTION SEQUENCE ELEMENT IS911B-RELATED"/>
    <property type="match status" value="1"/>
</dbReference>
<proteinExistence type="predicted"/>
<dbReference type="InterPro" id="IPR010921">
    <property type="entry name" value="Trp_repressor/repl_initiator"/>
</dbReference>
<dbReference type="Proteomes" id="UP000464954">
    <property type="component" value="Chromosome"/>
</dbReference>
<dbReference type="EMBL" id="CP047593">
    <property type="protein sequence ID" value="QHI68733.1"/>
    <property type="molecule type" value="Genomic_DNA"/>
</dbReference>
<dbReference type="GO" id="GO:0015074">
    <property type="term" value="P:DNA integration"/>
    <property type="evidence" value="ECO:0007669"/>
    <property type="project" value="InterPro"/>
</dbReference>
<evidence type="ECO:0000259" key="1">
    <source>
        <dbReference type="PROSITE" id="PS50994"/>
    </source>
</evidence>
<dbReference type="PANTHER" id="PTHR46889">
    <property type="entry name" value="TRANSPOSASE INSF FOR INSERTION SEQUENCE IS3B-RELATED"/>
    <property type="match status" value="1"/>
</dbReference>
<dbReference type="SUPFAM" id="SSF53098">
    <property type="entry name" value="Ribonuclease H-like"/>
    <property type="match status" value="1"/>
</dbReference>
<reference evidence="2 4" key="1">
    <citation type="submission" date="2020-01" db="EMBL/GenBank/DDBJ databases">
        <title>Ponticoccus aerotolerans gen. nov., sp. nov., an anaerobic bacterium and proposal of Ponticoccusceae fam. nov., Ponticoccusles ord. nov. and Ponticoccuse classis nov. in the phylum Kiritimatiellaeota.</title>
        <authorList>
            <person name="Zhou L.Y."/>
            <person name="Du Z.J."/>
        </authorList>
    </citation>
    <scope>NUCLEOTIDE SEQUENCE [LARGE SCALE GENOMIC DNA]</scope>
    <source>
        <strain evidence="2 4">S-5007</strain>
    </source>
</reference>
<name>A0A6P1M3L8_9BACT</name>
<dbReference type="InterPro" id="IPR050900">
    <property type="entry name" value="Transposase_IS3/IS150/IS904"/>
</dbReference>
<dbReference type="Pfam" id="PF01527">
    <property type="entry name" value="HTH_Tnp_1"/>
    <property type="match status" value="1"/>
</dbReference>
<dbReference type="KEGG" id="taer:GT409_04475"/>
<dbReference type="SUPFAM" id="SSF48295">
    <property type="entry name" value="TrpR-like"/>
    <property type="match status" value="1"/>
</dbReference>
<dbReference type="PROSITE" id="PS50994">
    <property type="entry name" value="INTEGRASE"/>
    <property type="match status" value="1"/>
</dbReference>
<evidence type="ECO:0000313" key="2">
    <source>
        <dbReference type="EMBL" id="QHI68692.1"/>
    </source>
</evidence>
<gene>
    <name evidence="2" type="ORF">GT409_04270</name>
    <name evidence="3" type="ORF">GT409_04475</name>
</gene>
<dbReference type="InterPro" id="IPR012337">
    <property type="entry name" value="RNaseH-like_sf"/>
</dbReference>
<accession>A0A6P1M3L8</accession>
<dbReference type="Pfam" id="PF13276">
    <property type="entry name" value="HTH_21"/>
    <property type="match status" value="1"/>
</dbReference>
<dbReference type="InterPro" id="IPR002514">
    <property type="entry name" value="Transposase_8"/>
</dbReference>
<dbReference type="InterPro" id="IPR048020">
    <property type="entry name" value="Transpos_IS3"/>
</dbReference>
<dbReference type="InterPro" id="IPR036397">
    <property type="entry name" value="RNaseH_sf"/>
</dbReference>
<dbReference type="InterPro" id="IPR025948">
    <property type="entry name" value="HTH-like_dom"/>
</dbReference>
<keyword evidence="4" id="KW-1185">Reference proteome</keyword>
<dbReference type="GO" id="GO:0043565">
    <property type="term" value="F:sequence-specific DNA binding"/>
    <property type="evidence" value="ECO:0007669"/>
    <property type="project" value="InterPro"/>
</dbReference>